<dbReference type="EMBL" id="LWHJ01000031">
    <property type="protein sequence ID" value="OAQ38238.1"/>
    <property type="molecule type" value="Genomic_DNA"/>
</dbReference>
<dbReference type="Pfam" id="PF13692">
    <property type="entry name" value="Glyco_trans_1_4"/>
    <property type="match status" value="1"/>
</dbReference>
<evidence type="ECO:0000313" key="1">
    <source>
        <dbReference type="EMBL" id="OAQ38238.1"/>
    </source>
</evidence>
<reference evidence="1 2" key="2">
    <citation type="submission" date="2016-06" db="EMBL/GenBank/DDBJ databases">
        <title>Pedobacter psychrophilus sp. nov., isolated from Antarctic fragmentary rock.</title>
        <authorList>
            <person name="Svec P."/>
        </authorList>
    </citation>
    <scope>NUCLEOTIDE SEQUENCE [LARGE SCALE GENOMIC DNA]</scope>
    <source>
        <strain evidence="1 2">CCM 8644</strain>
    </source>
</reference>
<keyword evidence="2" id="KW-1185">Reference proteome</keyword>
<accession>A0A179DB67</accession>
<dbReference type="GO" id="GO:0016740">
    <property type="term" value="F:transferase activity"/>
    <property type="evidence" value="ECO:0007669"/>
    <property type="project" value="UniProtKB-KW"/>
</dbReference>
<dbReference type="STRING" id="1826909.A5893_15690"/>
<gene>
    <name evidence="1" type="ORF">A5893_15690</name>
</gene>
<dbReference type="Gene3D" id="3.40.50.2000">
    <property type="entry name" value="Glycogen Phosphorylase B"/>
    <property type="match status" value="1"/>
</dbReference>
<protein>
    <submittedName>
        <fullName evidence="1">Glycosyltransferase</fullName>
    </submittedName>
</protein>
<comment type="caution">
    <text evidence="1">The sequence shown here is derived from an EMBL/GenBank/DDBJ whole genome shotgun (WGS) entry which is preliminary data.</text>
</comment>
<reference evidence="1 2" key="1">
    <citation type="submission" date="2016-04" db="EMBL/GenBank/DDBJ databases">
        <authorList>
            <person name="Evans L.H."/>
            <person name="Alamgir A."/>
            <person name="Owens N."/>
            <person name="Weber N.D."/>
            <person name="Virtaneva K."/>
            <person name="Barbian K."/>
            <person name="Babar A."/>
            <person name="Rosenke K."/>
        </authorList>
    </citation>
    <scope>NUCLEOTIDE SEQUENCE [LARGE SCALE GENOMIC DNA]</scope>
    <source>
        <strain evidence="1 2">CCM 8644</strain>
    </source>
</reference>
<dbReference type="RefSeq" id="WP_068823630.1">
    <property type="nucleotide sequence ID" value="NZ_LWHJ01000031.1"/>
</dbReference>
<dbReference type="SUPFAM" id="SSF53756">
    <property type="entry name" value="UDP-Glycosyltransferase/glycogen phosphorylase"/>
    <property type="match status" value="1"/>
</dbReference>
<organism evidence="1 2">
    <name type="scientific">Pedobacter psychrophilus</name>
    <dbReference type="NCBI Taxonomy" id="1826909"/>
    <lineage>
        <taxon>Bacteria</taxon>
        <taxon>Pseudomonadati</taxon>
        <taxon>Bacteroidota</taxon>
        <taxon>Sphingobacteriia</taxon>
        <taxon>Sphingobacteriales</taxon>
        <taxon>Sphingobacteriaceae</taxon>
        <taxon>Pedobacter</taxon>
    </lineage>
</organism>
<proteinExistence type="predicted"/>
<name>A0A179DB67_9SPHI</name>
<dbReference type="CDD" id="cd03801">
    <property type="entry name" value="GT4_PimA-like"/>
    <property type="match status" value="1"/>
</dbReference>
<dbReference type="Proteomes" id="UP000078459">
    <property type="component" value="Unassembled WGS sequence"/>
</dbReference>
<dbReference type="OrthoDB" id="9807209at2"/>
<keyword evidence="1" id="KW-0808">Transferase</keyword>
<sequence length="415" mass="47445">MSNPIHKVLIIGTVFPEPASSAAGSRMVQLIKAFSAQNYQITFASAAADSEFMVDLASLGVEKVSIKLNDESFDEYVKTLNPDLVLFDRFMTEEQFGWRVTEHCPDAIKVLDTEDLHCLRAGRQRAYKANEEFYLDDLLLEDVAKREIASILRCDLSLIISTYEMRVLKEIFVIDEALLLYLPFMLPGITPAIKAEWLPFEEREHFISIGNFLHEPNYQAVLYLKTEIWPLIRRKMPTAQVHVYGAYASDKVNQLNNVKEDFLIKGRAKDVNEVMGKAKVCLCPLVFGAGLKGKLVDAMQNGTPNVSTPIAVEGMREGLTWSGFVANTPKDFADDAVKLYENEDMWNKFQANGTTIINQLFDEKNWNAKFISTLKRLNQNIQEHRKYNFYGAMMQHHTQMSTKYLSKWIEEKNRV</sequence>
<dbReference type="AlphaFoldDB" id="A0A179DB67"/>
<evidence type="ECO:0000313" key="2">
    <source>
        <dbReference type="Proteomes" id="UP000078459"/>
    </source>
</evidence>